<dbReference type="PANTHER" id="PTHR10036:SF7">
    <property type="entry name" value="LY6_PLAUR DOMAIN-CONTAINING PROTEIN 1"/>
    <property type="match status" value="1"/>
</dbReference>
<accession>A0A6A4RTM4</accession>
<evidence type="ECO:0000256" key="2">
    <source>
        <dbReference type="ARBA" id="ARBA00023157"/>
    </source>
</evidence>
<evidence type="ECO:0000256" key="1">
    <source>
        <dbReference type="ARBA" id="ARBA00022729"/>
    </source>
</evidence>
<sequence length="383" mass="41360">MRTLDSGIGTIPLPESCSFFSSILHLLPKSSSTPEQSLSPPSAPGSSSEDMSPSPLPRWRIPSSFKDGSHAGVPNSLSASSMTRIQSVPFPTVAFLQPIQPQSEPSVCDTQSRLPRPPQGSVYLWATLRENYKIYVELSAAFQSCAATDGKKKRFLSGGGDAVRASTLVVDNTPSVQRYACDSLSPPRRRQQTLSGLVVHGAVVHVHVRAHVCVRSGGRASRRVAGRVRLGASEPLVRLARSSSERTMRLFTVWTLLLLFCGSGLALQIQCYQCEEMTHDCSSPEFIVNCTVNVQDMCQKEVLVKDDGTHYRKSCASSGACLIASSGYQQFCTGKLSSVCITCCNTPLCNGPRQKKRPQPSAAIPLTAPPLPVFSLCMLLLLS</sequence>
<feature type="region of interest" description="Disordered" evidence="3">
    <location>
        <begin position="30"/>
        <end position="78"/>
    </location>
</feature>
<dbReference type="SUPFAM" id="SSF57302">
    <property type="entry name" value="Snake toxin-like"/>
    <property type="match status" value="1"/>
</dbReference>
<proteinExistence type="predicted"/>
<keyword evidence="1" id="KW-0732">Signal</keyword>
<gene>
    <name evidence="4" type="ORF">F2P81_020763</name>
</gene>
<evidence type="ECO:0000256" key="3">
    <source>
        <dbReference type="SAM" id="MobiDB-lite"/>
    </source>
</evidence>
<dbReference type="EMBL" id="VEVO01000019">
    <property type="protein sequence ID" value="KAF0026026.1"/>
    <property type="molecule type" value="Genomic_DNA"/>
</dbReference>
<keyword evidence="2" id="KW-1015">Disulfide bond</keyword>
<protein>
    <recommendedName>
        <fullName evidence="6">Ly6/PLAUR domain-containing protein 1-like</fullName>
    </recommendedName>
</protein>
<comment type="caution">
    <text evidence="4">The sequence shown here is derived from an EMBL/GenBank/DDBJ whole genome shotgun (WGS) entry which is preliminary data.</text>
</comment>
<name>A0A6A4RTM4_SCOMX</name>
<dbReference type="GO" id="GO:0030550">
    <property type="term" value="F:acetylcholine receptor inhibitor activity"/>
    <property type="evidence" value="ECO:0007669"/>
    <property type="project" value="TreeGrafter"/>
</dbReference>
<evidence type="ECO:0008006" key="6">
    <source>
        <dbReference type="Google" id="ProtNLM"/>
    </source>
</evidence>
<dbReference type="CDD" id="cd23559">
    <property type="entry name" value="TFP_LU_ECD_LYPD1"/>
    <property type="match status" value="1"/>
</dbReference>
<dbReference type="InterPro" id="IPR045860">
    <property type="entry name" value="Snake_toxin-like_sf"/>
</dbReference>
<reference evidence="4 5" key="1">
    <citation type="submission" date="2019-06" db="EMBL/GenBank/DDBJ databases">
        <title>Draft genomes of female and male turbot (Scophthalmus maximus).</title>
        <authorList>
            <person name="Xu H."/>
            <person name="Xu X.-W."/>
            <person name="Shao C."/>
            <person name="Chen S."/>
        </authorList>
    </citation>
    <scope>NUCLEOTIDE SEQUENCE [LARGE SCALE GENOMIC DNA]</scope>
    <source>
        <strain evidence="4">Ysfricsl-2016a</strain>
        <tissue evidence="4">Blood</tissue>
    </source>
</reference>
<dbReference type="GO" id="GO:0045202">
    <property type="term" value="C:synapse"/>
    <property type="evidence" value="ECO:0007669"/>
    <property type="project" value="GOC"/>
</dbReference>
<dbReference type="GO" id="GO:0095500">
    <property type="term" value="P:acetylcholine receptor signaling pathway"/>
    <property type="evidence" value="ECO:0007669"/>
    <property type="project" value="TreeGrafter"/>
</dbReference>
<dbReference type="Proteomes" id="UP000438429">
    <property type="component" value="Unassembled WGS sequence"/>
</dbReference>
<dbReference type="PANTHER" id="PTHR10036">
    <property type="entry name" value="CD59 GLYCOPROTEIN"/>
    <property type="match status" value="1"/>
</dbReference>
<organism evidence="4 5">
    <name type="scientific">Scophthalmus maximus</name>
    <name type="common">Turbot</name>
    <name type="synonym">Psetta maxima</name>
    <dbReference type="NCBI Taxonomy" id="52904"/>
    <lineage>
        <taxon>Eukaryota</taxon>
        <taxon>Metazoa</taxon>
        <taxon>Chordata</taxon>
        <taxon>Craniata</taxon>
        <taxon>Vertebrata</taxon>
        <taxon>Euteleostomi</taxon>
        <taxon>Actinopterygii</taxon>
        <taxon>Neopterygii</taxon>
        <taxon>Teleostei</taxon>
        <taxon>Neoteleostei</taxon>
        <taxon>Acanthomorphata</taxon>
        <taxon>Carangaria</taxon>
        <taxon>Pleuronectiformes</taxon>
        <taxon>Pleuronectoidei</taxon>
        <taxon>Scophthalmidae</taxon>
        <taxon>Scophthalmus</taxon>
    </lineage>
</organism>
<evidence type="ECO:0000313" key="5">
    <source>
        <dbReference type="Proteomes" id="UP000438429"/>
    </source>
</evidence>
<feature type="compositionally biased region" description="Low complexity" evidence="3">
    <location>
        <begin position="37"/>
        <end position="48"/>
    </location>
</feature>
<dbReference type="AlphaFoldDB" id="A0A6A4RTM4"/>
<evidence type="ECO:0000313" key="4">
    <source>
        <dbReference type="EMBL" id="KAF0026026.1"/>
    </source>
</evidence>